<gene>
    <name evidence="2" type="ORF">ACFONA_02950</name>
</gene>
<dbReference type="InterPro" id="IPR027032">
    <property type="entry name" value="Twinkle-like"/>
</dbReference>
<dbReference type="Gene3D" id="3.40.1360.10">
    <property type="match status" value="1"/>
</dbReference>
<feature type="domain" description="SF4 helicase" evidence="1">
    <location>
        <begin position="224"/>
        <end position="490"/>
    </location>
</feature>
<sequence length="492" mass="54893">MSNLHPKHAEWLTGRSIDPVLAEKFGLTSTQQGGSGFWLTVPYVENGQVVNHKFRQTGEKRHRMDAGAPLILWNHDALLSEPVRSGQAAVVITEGEWDALAAIQSGFPHTVSVPNGGPNEPSRGDITEENDAERYRFLWRAKPHLDAVGSFILAVDGDQVGRLLAAELARRLGPERCRFVSYPAGCKDLNEVLELYGEGSVALVLNEAKPYPVKGLYRFRDFPEPPEYASVPLYLPGAVDGPHLLPGTLMVWTGFAGAGKTSLMVFIIADLLRRGINVAMGSFETAVKPILQRKLRAAIIQCSDNDVGNEQYVSAARVAEADELLDQRFSIICQDFTDEEHEMTLEEMLELGRIAVLRDGARLLIFDPWNELEHKRRPDETETDYTGRAIRAIKAFARQYMVAVWIVAHPKKPSMWGQKPDAPGLYDISGSSHWANKADYGAVIYRPNKESNETQLIICKVRMGLPGKEQTIKMDWQWTNSTYVSRVREDAA</sequence>
<evidence type="ECO:0000313" key="2">
    <source>
        <dbReference type="EMBL" id="MFC3579111.1"/>
    </source>
</evidence>
<dbReference type="InterPro" id="IPR034154">
    <property type="entry name" value="TOPRIM_DnaG/twinkle"/>
</dbReference>
<dbReference type="PROSITE" id="PS51199">
    <property type="entry name" value="SF4_HELICASE"/>
    <property type="match status" value="1"/>
</dbReference>
<dbReference type="PANTHER" id="PTHR12873:SF0">
    <property type="entry name" value="TWINKLE MTDNA HELICASE"/>
    <property type="match status" value="1"/>
</dbReference>
<dbReference type="EMBL" id="JBHRXP010000001">
    <property type="protein sequence ID" value="MFC3579111.1"/>
    <property type="molecule type" value="Genomic_DNA"/>
</dbReference>
<dbReference type="PANTHER" id="PTHR12873">
    <property type="entry name" value="T7-LIKE MITOCHONDRIAL DNA HELICASE"/>
    <property type="match status" value="1"/>
</dbReference>
<reference evidence="3" key="1">
    <citation type="journal article" date="2019" name="Int. J. Syst. Evol. Microbiol.">
        <title>The Global Catalogue of Microorganisms (GCM) 10K type strain sequencing project: providing services to taxonomists for standard genome sequencing and annotation.</title>
        <authorList>
            <consortium name="The Broad Institute Genomics Platform"/>
            <consortium name="The Broad Institute Genome Sequencing Center for Infectious Disease"/>
            <person name="Wu L."/>
            <person name="Ma J."/>
        </authorList>
    </citation>
    <scope>NUCLEOTIDE SEQUENCE [LARGE SCALE GENOMIC DNA]</scope>
    <source>
        <strain evidence="3">KCTC 42739</strain>
    </source>
</reference>
<dbReference type="InterPro" id="IPR007694">
    <property type="entry name" value="DNA_helicase_DnaB-like_C"/>
</dbReference>
<dbReference type="InterPro" id="IPR027417">
    <property type="entry name" value="P-loop_NTPase"/>
</dbReference>
<dbReference type="Pfam" id="PF03796">
    <property type="entry name" value="DnaB_C"/>
    <property type="match status" value="1"/>
</dbReference>
<organism evidence="2 3">
    <name type="scientific">Sphingomonas hylomeconis</name>
    <dbReference type="NCBI Taxonomy" id="1395958"/>
    <lineage>
        <taxon>Bacteria</taxon>
        <taxon>Pseudomonadati</taxon>
        <taxon>Pseudomonadota</taxon>
        <taxon>Alphaproteobacteria</taxon>
        <taxon>Sphingomonadales</taxon>
        <taxon>Sphingomonadaceae</taxon>
        <taxon>Sphingomonas</taxon>
    </lineage>
</organism>
<dbReference type="Gene3D" id="3.40.50.300">
    <property type="entry name" value="P-loop containing nucleotide triphosphate hydrolases"/>
    <property type="match status" value="1"/>
</dbReference>
<protein>
    <submittedName>
        <fullName evidence="2">AAA family ATPase</fullName>
    </submittedName>
</protein>
<keyword evidence="3" id="KW-1185">Reference proteome</keyword>
<dbReference type="Pfam" id="PF13155">
    <property type="entry name" value="Toprim_2"/>
    <property type="match status" value="1"/>
</dbReference>
<dbReference type="CDD" id="cd01029">
    <property type="entry name" value="TOPRIM_primases"/>
    <property type="match status" value="1"/>
</dbReference>
<name>A0ABV7SS04_9SPHN</name>
<proteinExistence type="predicted"/>
<dbReference type="SUPFAM" id="SSF52540">
    <property type="entry name" value="P-loop containing nucleoside triphosphate hydrolases"/>
    <property type="match status" value="1"/>
</dbReference>
<dbReference type="SUPFAM" id="SSF56731">
    <property type="entry name" value="DNA primase core"/>
    <property type="match status" value="1"/>
</dbReference>
<accession>A0ABV7SS04</accession>
<evidence type="ECO:0000259" key="1">
    <source>
        <dbReference type="PROSITE" id="PS51199"/>
    </source>
</evidence>
<dbReference type="RefSeq" id="WP_261295937.1">
    <property type="nucleotide sequence ID" value="NZ_JANQBK010000024.1"/>
</dbReference>
<dbReference type="Proteomes" id="UP001595713">
    <property type="component" value="Unassembled WGS sequence"/>
</dbReference>
<evidence type="ECO:0000313" key="3">
    <source>
        <dbReference type="Proteomes" id="UP001595713"/>
    </source>
</evidence>
<comment type="caution">
    <text evidence="2">The sequence shown here is derived from an EMBL/GenBank/DDBJ whole genome shotgun (WGS) entry which is preliminary data.</text>
</comment>